<feature type="compositionally biased region" description="Acidic residues" evidence="1">
    <location>
        <begin position="612"/>
        <end position="622"/>
    </location>
</feature>
<feature type="compositionally biased region" description="Basic and acidic residues" evidence="1">
    <location>
        <begin position="146"/>
        <end position="163"/>
    </location>
</feature>
<evidence type="ECO:0000313" key="3">
    <source>
        <dbReference type="Proteomes" id="UP000719412"/>
    </source>
</evidence>
<comment type="caution">
    <text evidence="2">The sequence shown here is derived from an EMBL/GenBank/DDBJ whole genome shotgun (WGS) entry which is preliminary data.</text>
</comment>
<dbReference type="AlphaFoldDB" id="A0A8J6HQD8"/>
<protein>
    <submittedName>
        <fullName evidence="2">Uncharacterized protein</fullName>
    </submittedName>
</protein>
<feature type="region of interest" description="Disordered" evidence="1">
    <location>
        <begin position="764"/>
        <end position="793"/>
    </location>
</feature>
<feature type="compositionally biased region" description="Pro residues" evidence="1">
    <location>
        <begin position="432"/>
        <end position="445"/>
    </location>
</feature>
<feature type="region of interest" description="Disordered" evidence="1">
    <location>
        <begin position="296"/>
        <end position="393"/>
    </location>
</feature>
<feature type="compositionally biased region" description="Basic residues" evidence="1">
    <location>
        <begin position="241"/>
        <end position="254"/>
    </location>
</feature>
<feature type="region of interest" description="Disordered" evidence="1">
    <location>
        <begin position="407"/>
        <end position="456"/>
    </location>
</feature>
<sequence length="898" mass="102321">MVVPLSGREMIHAPICTRRIPPAYFLQQVNESQGGTTPHSVHIYRRREFNVPILKPRIGENRKTTNATGTFGGGNWSGIETFWRKTRRTMATHLNPVQWEHPSSLDPLGPLHLLEVPRGKNSSFLHSQKLRENLSESRKAFLRSIGNDEEKEATVEPNHEPRRTPAKKISFKIKKTASIYRRNPSSTPKMATINASKVAELTKKFNGMIHDKNSILEQPKFREFVKRVNSQRSLDSDKVARKTSAKSVVRKPSVKTKPANLDEKEIVIVKRKPVIKRKTNDQTCVSAKVDCVEASEQARPDTLSIGDGPQPPPKPSPVRAAIEIFERRNSESSVPNPIVPKPKVPERKPALAKIQDKTDDEPVQTPQRRCESMYETPEPKLSPPQTLKVTRSEETVVIKPNTSFLWSINQDKSPSSSKDDWRDLYDFVDPSPLVPPRVSQPPSPPKKTFKKSPPEEKIYEELNVSRDEDTVSHSYEYCEGDDGYEVCTSRKENIYETLPPPLLPRRQQLEPLPPRPPSRSSYCTIQNGENVSNCYESIYNAESKSNESTYESIYGCQIRQGGSNRDSLISSDQQSNSLYGRASLVGWGDDGGNPYSGKATSDLSTSDRSDDWVDVTDNEDNDNNNSEVIIIRERQKKKTTGWSRQFREQWSKSPRKLPTEQCEYFWSFKKAKPSATAFVLSYPKQSKLSVPKSTRFHRKPIDSDTSTTTERYCRECGAFRLTFDRFFQLFRPLGGGIFRVGCGVMSFRRRRLHNKKCLGMLPINPRSVSSTSGRRPESSVPVPPPRSAPTTWRRPRRHVGDRVFVSSPTRVYLDYTDDNLKSVMEEVSMGEDQDDEEVDRVSLGEAIRNSRDIPKIRSRIFEESLESQEISFYIGWDPLKRKLQLTAFSRCEEINWLG</sequence>
<gene>
    <name evidence="2" type="ORF">GEV33_004377</name>
</gene>
<dbReference type="EMBL" id="JABDTM020017740">
    <property type="protein sequence ID" value="KAH0818413.1"/>
    <property type="molecule type" value="Genomic_DNA"/>
</dbReference>
<proteinExistence type="predicted"/>
<reference evidence="2" key="2">
    <citation type="submission" date="2021-08" db="EMBL/GenBank/DDBJ databases">
        <authorList>
            <person name="Eriksson T."/>
        </authorList>
    </citation>
    <scope>NUCLEOTIDE SEQUENCE</scope>
    <source>
        <strain evidence="2">Stoneville</strain>
        <tissue evidence="2">Whole head</tissue>
    </source>
</reference>
<feature type="region of interest" description="Disordered" evidence="1">
    <location>
        <begin position="498"/>
        <end position="523"/>
    </location>
</feature>
<feature type="region of interest" description="Disordered" evidence="1">
    <location>
        <begin position="145"/>
        <end position="164"/>
    </location>
</feature>
<evidence type="ECO:0000313" key="2">
    <source>
        <dbReference type="EMBL" id="KAH0818413.1"/>
    </source>
</evidence>
<feature type="compositionally biased region" description="Basic and acidic residues" evidence="1">
    <location>
        <begin position="343"/>
        <end position="357"/>
    </location>
</feature>
<keyword evidence="3" id="KW-1185">Reference proteome</keyword>
<dbReference type="Proteomes" id="UP000719412">
    <property type="component" value="Unassembled WGS sequence"/>
</dbReference>
<feature type="region of interest" description="Disordered" evidence="1">
    <location>
        <begin position="232"/>
        <end position="256"/>
    </location>
</feature>
<evidence type="ECO:0000256" key="1">
    <source>
        <dbReference type="SAM" id="MobiDB-lite"/>
    </source>
</evidence>
<feature type="compositionally biased region" description="Polar residues" evidence="1">
    <location>
        <begin position="407"/>
        <end position="416"/>
    </location>
</feature>
<name>A0A8J6HQD8_TENMO</name>
<organism evidence="2 3">
    <name type="scientific">Tenebrio molitor</name>
    <name type="common">Yellow mealworm beetle</name>
    <dbReference type="NCBI Taxonomy" id="7067"/>
    <lineage>
        <taxon>Eukaryota</taxon>
        <taxon>Metazoa</taxon>
        <taxon>Ecdysozoa</taxon>
        <taxon>Arthropoda</taxon>
        <taxon>Hexapoda</taxon>
        <taxon>Insecta</taxon>
        <taxon>Pterygota</taxon>
        <taxon>Neoptera</taxon>
        <taxon>Endopterygota</taxon>
        <taxon>Coleoptera</taxon>
        <taxon>Polyphaga</taxon>
        <taxon>Cucujiformia</taxon>
        <taxon>Tenebrionidae</taxon>
        <taxon>Tenebrio</taxon>
    </lineage>
</organism>
<accession>A0A8J6HQD8</accession>
<feature type="region of interest" description="Disordered" evidence="1">
    <location>
        <begin position="589"/>
        <end position="623"/>
    </location>
</feature>
<reference evidence="2" key="1">
    <citation type="journal article" date="2020" name="J Insects Food Feed">
        <title>The yellow mealworm (Tenebrio molitor) genome: a resource for the emerging insects as food and feed industry.</title>
        <authorList>
            <person name="Eriksson T."/>
            <person name="Andere A."/>
            <person name="Kelstrup H."/>
            <person name="Emery V."/>
            <person name="Picard C."/>
        </authorList>
    </citation>
    <scope>NUCLEOTIDE SEQUENCE</scope>
    <source>
        <strain evidence="2">Stoneville</strain>
        <tissue evidence="2">Whole head</tissue>
    </source>
</reference>